<dbReference type="NCBIfam" id="NF003432">
    <property type="entry name" value="PRK04946.1"/>
    <property type="match status" value="1"/>
</dbReference>
<comment type="subunit">
    <text evidence="6">Associates with collided ribosomes, but not with correctly translating polysomes.</text>
</comment>
<comment type="similarity">
    <text evidence="6">Belongs to the SmrB family.</text>
</comment>
<sequence>MSQKDKINPESEYMLFRSLMCDTRQLVQDTIAHTSPRNKVYYRGGKDSQSEKVDSTYYFSDEFYPLISTEGALRYVRNDVNCYELKKLCRGDYIPDIFLDLHGLTKVQAKYELGSLITMCHRENFNCTNIIHGHGKNVLKTRTPLWLAQHPLVMAFHQAPKQFGGNAALLVLIEVVDWYR</sequence>
<keyword evidence="4 6" id="KW-0378">Hydrolase</keyword>
<dbReference type="EC" id="3.1.-.-" evidence="6"/>
<dbReference type="EMBL" id="LR217737">
    <property type="protein sequence ID" value="VFP87317.1"/>
    <property type="molecule type" value="Genomic_DNA"/>
</dbReference>
<keyword evidence="5 6" id="KW-0694">RNA-binding</keyword>
<evidence type="ECO:0000313" key="8">
    <source>
        <dbReference type="EMBL" id="VFP87317.1"/>
    </source>
</evidence>
<dbReference type="SUPFAM" id="SSF160443">
    <property type="entry name" value="SMR domain-like"/>
    <property type="match status" value="1"/>
</dbReference>
<evidence type="ECO:0000313" key="9">
    <source>
        <dbReference type="Proteomes" id="UP000294289"/>
    </source>
</evidence>
<evidence type="ECO:0000256" key="2">
    <source>
        <dbReference type="ARBA" id="ARBA00022730"/>
    </source>
</evidence>
<protein>
    <recommendedName>
        <fullName evidence="6">Ribosome rescue factor SmrB</fullName>
        <ecNumber evidence="6">3.1.-.-</ecNumber>
    </recommendedName>
</protein>
<dbReference type="Pfam" id="PF01713">
    <property type="entry name" value="Smr"/>
    <property type="match status" value="1"/>
</dbReference>
<evidence type="ECO:0000256" key="6">
    <source>
        <dbReference type="HAMAP-Rule" id="MF_01042"/>
    </source>
</evidence>
<accession>A0A803GCC4</accession>
<evidence type="ECO:0000256" key="4">
    <source>
        <dbReference type="ARBA" id="ARBA00022801"/>
    </source>
</evidence>
<keyword evidence="2 6" id="KW-0699">rRNA-binding</keyword>
<dbReference type="AlphaFoldDB" id="A0A803GCC4"/>
<dbReference type="GO" id="GO:0016787">
    <property type="term" value="F:hydrolase activity"/>
    <property type="evidence" value="ECO:0007669"/>
    <property type="project" value="UniProtKB-KW"/>
</dbReference>
<dbReference type="SMART" id="SM00463">
    <property type="entry name" value="SMR"/>
    <property type="match status" value="1"/>
</dbReference>
<evidence type="ECO:0000256" key="1">
    <source>
        <dbReference type="ARBA" id="ARBA00022722"/>
    </source>
</evidence>
<dbReference type="GO" id="GO:0004521">
    <property type="term" value="F:RNA endonuclease activity"/>
    <property type="evidence" value="ECO:0007669"/>
    <property type="project" value="UniProtKB-UniRule"/>
</dbReference>
<dbReference type="InterPro" id="IPR022990">
    <property type="entry name" value="SmrB-like"/>
</dbReference>
<dbReference type="InterPro" id="IPR036063">
    <property type="entry name" value="Smr_dom_sf"/>
</dbReference>
<dbReference type="GO" id="GO:0072344">
    <property type="term" value="P:rescue of stalled ribosome"/>
    <property type="evidence" value="ECO:0007669"/>
    <property type="project" value="UniProtKB-UniRule"/>
</dbReference>
<dbReference type="OrthoDB" id="5795446at2"/>
<proteinExistence type="inferred from homology"/>
<dbReference type="Proteomes" id="UP000294289">
    <property type="component" value="Chromosome"/>
</dbReference>
<dbReference type="InterPro" id="IPR002625">
    <property type="entry name" value="Smr_dom"/>
</dbReference>
<dbReference type="PANTHER" id="PTHR35562">
    <property type="entry name" value="DNA ENDONUCLEASE SMRA-RELATED"/>
    <property type="match status" value="1"/>
</dbReference>
<dbReference type="PANTHER" id="PTHR35562:SF1">
    <property type="entry name" value="UPF0115 PROTEIN YFCN"/>
    <property type="match status" value="1"/>
</dbReference>
<evidence type="ECO:0000256" key="5">
    <source>
        <dbReference type="ARBA" id="ARBA00022884"/>
    </source>
</evidence>
<name>A0A803GCC4_9GAMM</name>
<dbReference type="GO" id="GO:0019843">
    <property type="term" value="F:rRNA binding"/>
    <property type="evidence" value="ECO:0007669"/>
    <property type="project" value="UniProtKB-UniRule"/>
</dbReference>
<comment type="function">
    <text evidence="6">Acts as a ribosome collision sensor. Detects stalled/collided disomes (pairs of ribosomes where the leading ribosome is stalled and a second ribosome has collided with it) and endonucleolytically cleaves mRNA at the 5' boundary of the stalled ribosome. Stalled/collided disomes form a new interface (primarily via the 30S subunits) that binds SmrB. Cleaved mRNA becomes available for tmRNA ligation, leading to ribosomal subunit dissociation and rescue of stalled ribosomes.</text>
</comment>
<reference evidence="8 9" key="1">
    <citation type="submission" date="2019-02" db="EMBL/GenBank/DDBJ databases">
        <authorList>
            <person name="Manzano-Marin A."/>
            <person name="Manzano-Marin A."/>
        </authorList>
    </citation>
    <scope>NUCLEOTIDE SEQUENCE [LARGE SCALE GENOMIC DNA]</scope>
    <source>
        <strain evidence="8 9">ErCipiceae</strain>
    </source>
</reference>
<keyword evidence="3 6" id="KW-0255">Endonuclease</keyword>
<dbReference type="RefSeq" id="WP_157990801.1">
    <property type="nucleotide sequence ID" value="NZ_LR217737.1"/>
</dbReference>
<gene>
    <name evidence="8" type="primary">yfcN</name>
    <name evidence="6" type="synonym">smrB</name>
    <name evidence="8" type="ORF">ERCIPICE3303_091</name>
</gene>
<dbReference type="HAMAP" id="MF_01042">
    <property type="entry name" value="SmrB"/>
    <property type="match status" value="1"/>
</dbReference>
<dbReference type="Gene3D" id="3.30.1370.110">
    <property type="match status" value="1"/>
</dbReference>
<feature type="domain" description="Smr" evidence="7">
    <location>
        <begin position="99"/>
        <end position="174"/>
    </location>
</feature>
<keyword evidence="1 6" id="KW-0540">Nuclease</keyword>
<organism evidence="8 9">
    <name type="scientific">Candidatus Erwinia haradaeae</name>
    <dbReference type="NCBI Taxonomy" id="1922217"/>
    <lineage>
        <taxon>Bacteria</taxon>
        <taxon>Pseudomonadati</taxon>
        <taxon>Pseudomonadota</taxon>
        <taxon>Gammaproteobacteria</taxon>
        <taxon>Enterobacterales</taxon>
        <taxon>Erwiniaceae</taxon>
        <taxon>Erwinia</taxon>
    </lineage>
</organism>
<dbReference type="PROSITE" id="PS50828">
    <property type="entry name" value="SMR"/>
    <property type="match status" value="1"/>
</dbReference>
<evidence type="ECO:0000259" key="7">
    <source>
        <dbReference type="PROSITE" id="PS50828"/>
    </source>
</evidence>
<evidence type="ECO:0000256" key="3">
    <source>
        <dbReference type="ARBA" id="ARBA00022759"/>
    </source>
</evidence>